<dbReference type="Pfam" id="PF00052">
    <property type="entry name" value="Laminin_B"/>
    <property type="match status" value="1"/>
</dbReference>
<dbReference type="VEuPathDB" id="VectorBase:GPAI017645"/>
<dbReference type="EnsemblMetazoa" id="GPAI017645-RA">
    <property type="protein sequence ID" value="GPAI017645-PA"/>
    <property type="gene ID" value="GPAI017645"/>
</dbReference>
<feature type="region of interest" description="Disordered" evidence="8">
    <location>
        <begin position="1450"/>
        <end position="1475"/>
    </location>
</feature>
<feature type="signal peptide" evidence="9">
    <location>
        <begin position="1"/>
        <end position="35"/>
    </location>
</feature>
<dbReference type="InterPro" id="IPR002049">
    <property type="entry name" value="LE_dom"/>
</dbReference>
<feature type="disulfide bond" evidence="6">
    <location>
        <begin position="406"/>
        <end position="418"/>
    </location>
</feature>
<feature type="disulfide bond" evidence="6">
    <location>
        <begin position="426"/>
        <end position="435"/>
    </location>
</feature>
<dbReference type="FunFam" id="2.60.120.260:FF:000018">
    <property type="entry name" value="Laminin subunit gamma 1"/>
    <property type="match status" value="1"/>
</dbReference>
<evidence type="ECO:0000259" key="12">
    <source>
        <dbReference type="PROSITE" id="PS51117"/>
    </source>
</evidence>
<keyword evidence="5 6" id="KW-0424">Laminin EGF-like domain</keyword>
<sequence length="1644" mass="183537">MKHINNSSSHKPPSYILSWLLISLLLFMRFGTTIGSSHSGATFMPALECYDRYSKPQKCMPEFVNAAYQLQIEATNTCGEQGDNHFCVQTMNSNHKNCEFCRWDDHNPAFLTDLHDPQNPTSWQSETMYEGIQHPNHVNLTLHLGKSFDITYVRILFRSPRPESFAIYKRTSETDLWIPYQYYSATCRDTYALPDSRAIRKGEGEAHALCTSEYSDISPLRDGEIAFSTLEGRPSGIHFERSAELQEWVTATDIRITLDRLNTFGDELFGDAQVLKSYFYAISDIAVGARCKCNGHASKCVASTGMNGERKLVCECRHNTDGPDCEKCLPLYNDVKWKRATSTEVNECKRCNCNGFADKCFFDAHLFNLTGHGGHCLDCRENRDGPNCERCKENFYMREDNYCIHCGCDPVGSRSLQCNSQGKCQCKPGVTGDKCDRCEMNYYQFGPHGCQPCGCDSRGSFENVPSCDTETGICRCKDNVEGKRCNECKPGFFNLDLTNRFGCTPCFCYGHTSECQTAPGYSVVSIASNFNKHKERWSAVDLYNRDMDIKYNQYSRSIGTTAQGNEYVYFQAPERFLGDQRASYNRDLKFKLQLVGQVGPSTSANDVILVGAGTKISLPIFAQNNGMPDQNLKEYSFRLHEHRDYQWQPSQSGRGFLSILSNLTAIKIRATYSVQGEAILDDVELQTAHRGAAGHPATWIEQCTCPEGYLGQFCESCAPGYRHSPARGGPFMPCIPCDCNGHSDICDSETGRCICQHNTTGDNCDQCARGYYGNALGGTPYDCKRCPCPNDGACMQINGDTVICTECPVGYFGARCEQCSDGFYGDPTGLYGEVQTCKSCDCNGNVDPNAVGNCNRTSGECLKCIHNSAGKYCDECLPGHFGDPLALPHGHCERCSCYPPGTEQNEEGVSQCDQITGQCHCKPNVIGRDCGECQPGYFNIMSGNGCENCMCDPVGSYNSTCDRFTGQCFCKPGVVGLHCDQCAVYHYGFSSEGCKPCECDDSGSKGFQCDQNGQCPCNDNVEGRRCDRCKENKYDRHMGCIDCPDCYNLVQDAANEHRTKLKSLSSTLDEIARTPVTNDEEFEAKLKSVQEKVDILLSDAKYGAGDGGQTYVEVLNDLHKRLEGISTHLDSADSLQDNANEEIEKGRQNHTKAQDIIDAANNEIKNAMNMLNDEGALALAKARNKSVEFGVQSNQISEISREARALADRLESEAQFDLKNAKDANDAVEKAYELAKSAINLQQKVSDELRTEVRLELDTVKLSLGTTAQTTKEALRKANEVYDTALTLLADVNGLTAPDIDIKKLKQEALEANEQADELLKRVNAISNNNGELFADFEDEYSLAEVILERADQQKLDDIKLLERAKDAYDKATKAVEQGDNTLKEANNTYHTLAVKYLKPNFIEQGFQSDVQLSSERAQFALKTVPIIEEEIEKAETLIRQAETALAGANKNANEAKQNAQEAQQKYAEQASKDAEHIRKRANETKVNARKLRDEADQLNHRVKVTEIDISKLEDSSSKDDNLVDDAKRKVGQAKADAQEVKKQIDKAVNELDAIKEELTNLKDINTEDLNKLENRLNIAEAELSRANLNERIDKFREMRNTQKKWIDKYEKEVQELEAEVLNVRLISEALPMGCFQRNRLEPY</sequence>
<evidence type="ECO:0008006" key="15">
    <source>
        <dbReference type="Google" id="ProtNLM"/>
    </source>
</evidence>
<dbReference type="FunFam" id="2.10.25.10:FF:000193">
    <property type="entry name" value="Laminin subunit gamma 1"/>
    <property type="match status" value="1"/>
</dbReference>
<evidence type="ECO:0000259" key="10">
    <source>
        <dbReference type="PROSITE" id="PS50027"/>
    </source>
</evidence>
<dbReference type="FunFam" id="2.10.25.10:FF:000067">
    <property type="entry name" value="Laminin subunit gamma 1"/>
    <property type="match status" value="2"/>
</dbReference>
<evidence type="ECO:0000256" key="5">
    <source>
        <dbReference type="ARBA" id="ARBA00023292"/>
    </source>
</evidence>
<feature type="disulfide bond" evidence="6">
    <location>
        <begin position="921"/>
        <end position="930"/>
    </location>
</feature>
<evidence type="ECO:0000313" key="13">
    <source>
        <dbReference type="EnsemblMetazoa" id="GPAI017645-PA"/>
    </source>
</evidence>
<evidence type="ECO:0000256" key="9">
    <source>
        <dbReference type="SAM" id="SignalP"/>
    </source>
</evidence>
<dbReference type="Pfam" id="PF00053">
    <property type="entry name" value="EGF_laminin"/>
    <property type="match status" value="11"/>
</dbReference>
<feature type="domain" description="Laminin IV type A" evidence="11">
    <location>
        <begin position="532"/>
        <end position="702"/>
    </location>
</feature>
<keyword evidence="4" id="KW-0325">Glycoprotein</keyword>
<feature type="chain" id="PRO_5008403017" description="Laminin subunit gamma-1" evidence="9">
    <location>
        <begin position="36"/>
        <end position="1644"/>
    </location>
</feature>
<feature type="domain" description="Laminin EGF-like" evidence="10">
    <location>
        <begin position="895"/>
        <end position="948"/>
    </location>
</feature>
<dbReference type="CDD" id="cd00055">
    <property type="entry name" value="EGF_Lam"/>
    <property type="match status" value="9"/>
</dbReference>
<keyword evidence="1 9" id="KW-0732">Signal</keyword>
<evidence type="ECO:0000256" key="4">
    <source>
        <dbReference type="ARBA" id="ARBA00023180"/>
    </source>
</evidence>
<dbReference type="PRINTS" id="PR00011">
    <property type="entry name" value="EGFLAMININ"/>
</dbReference>
<dbReference type="GO" id="GO:0007411">
    <property type="term" value="P:axon guidance"/>
    <property type="evidence" value="ECO:0007669"/>
    <property type="project" value="TreeGrafter"/>
</dbReference>
<dbReference type="FunFam" id="2.10.25.10:FF:000615">
    <property type="entry name" value="Laminin subunit gamma-3"/>
    <property type="match status" value="1"/>
</dbReference>
<name>A0A1A9ZKJ3_GLOPL</name>
<dbReference type="InterPro" id="IPR000742">
    <property type="entry name" value="EGF"/>
</dbReference>
<dbReference type="FunFam" id="2.10.25.10:FF:000051">
    <property type="entry name" value="Laminin subunit alpha 4"/>
    <property type="match status" value="1"/>
</dbReference>
<feature type="domain" description="Laminin EGF-like" evidence="10">
    <location>
        <begin position="949"/>
        <end position="996"/>
    </location>
</feature>
<reference evidence="14" key="1">
    <citation type="submission" date="2014-03" db="EMBL/GenBank/DDBJ databases">
        <authorList>
            <person name="Aksoy S."/>
            <person name="Warren W."/>
            <person name="Wilson R.K."/>
        </authorList>
    </citation>
    <scope>NUCLEOTIDE SEQUENCE [LARGE SCALE GENOMIC DNA]</scope>
    <source>
        <strain evidence="14">IAEA</strain>
    </source>
</reference>
<feature type="compositionally biased region" description="Low complexity" evidence="8">
    <location>
        <begin position="1450"/>
        <end position="1470"/>
    </location>
</feature>
<dbReference type="SMART" id="SM00181">
    <property type="entry name" value="EGF"/>
    <property type="match status" value="4"/>
</dbReference>
<organism evidence="13 14">
    <name type="scientific">Glossina pallidipes</name>
    <name type="common">Tsetse fly</name>
    <dbReference type="NCBI Taxonomy" id="7398"/>
    <lineage>
        <taxon>Eukaryota</taxon>
        <taxon>Metazoa</taxon>
        <taxon>Ecdysozoa</taxon>
        <taxon>Arthropoda</taxon>
        <taxon>Hexapoda</taxon>
        <taxon>Insecta</taxon>
        <taxon>Pterygota</taxon>
        <taxon>Neoptera</taxon>
        <taxon>Endopterygota</taxon>
        <taxon>Diptera</taxon>
        <taxon>Brachycera</taxon>
        <taxon>Muscomorpha</taxon>
        <taxon>Hippoboscoidea</taxon>
        <taxon>Glossinidae</taxon>
        <taxon>Glossina</taxon>
    </lineage>
</organism>
<reference evidence="13" key="2">
    <citation type="submission" date="2020-05" db="UniProtKB">
        <authorList>
            <consortium name="EnsemblMetazoa"/>
        </authorList>
    </citation>
    <scope>IDENTIFICATION</scope>
    <source>
        <strain evidence="13">IAEA</strain>
    </source>
</reference>
<dbReference type="Gene3D" id="2.60.120.260">
    <property type="entry name" value="Galactose-binding domain-like"/>
    <property type="match status" value="1"/>
</dbReference>
<evidence type="ECO:0000256" key="6">
    <source>
        <dbReference type="PROSITE-ProRule" id="PRU00460"/>
    </source>
</evidence>
<comment type="caution">
    <text evidence="6">Lacks conserved residue(s) required for the propagation of feature annotation.</text>
</comment>
<accession>A0A1A9ZKJ3</accession>
<feature type="domain" description="Laminin N-terminal" evidence="12">
    <location>
        <begin position="55"/>
        <end position="290"/>
    </location>
</feature>
<protein>
    <recommendedName>
        <fullName evidence="15">Laminin subunit gamma-1</fullName>
    </recommendedName>
</protein>
<dbReference type="PROSITE" id="PS51115">
    <property type="entry name" value="LAMININ_IVA"/>
    <property type="match status" value="1"/>
</dbReference>
<keyword evidence="7" id="KW-0175">Coiled coil</keyword>
<feature type="disulfide bond" evidence="6">
    <location>
        <begin position="951"/>
        <end position="968"/>
    </location>
</feature>
<dbReference type="Proteomes" id="UP000092445">
    <property type="component" value="Unassembled WGS sequence"/>
</dbReference>
<feature type="disulfide bond" evidence="6">
    <location>
        <begin position="755"/>
        <end position="764"/>
    </location>
</feature>
<feature type="disulfide bond" evidence="6">
    <location>
        <begin position="864"/>
        <end position="873"/>
    </location>
</feature>
<dbReference type="GO" id="GO:0005604">
    <property type="term" value="C:basement membrane"/>
    <property type="evidence" value="ECO:0007669"/>
    <property type="project" value="TreeGrafter"/>
</dbReference>
<feature type="disulfide bond" evidence="6">
    <location>
        <begin position="997"/>
        <end position="1009"/>
    </location>
</feature>
<dbReference type="SUPFAM" id="SSF57196">
    <property type="entry name" value="EGF/Laminin"/>
    <property type="match status" value="9"/>
</dbReference>
<feature type="disulfide bond" evidence="6">
    <location>
        <begin position="1017"/>
        <end position="1026"/>
    </location>
</feature>
<dbReference type="PROSITE" id="PS01248">
    <property type="entry name" value="EGF_LAM_1"/>
    <property type="match status" value="5"/>
</dbReference>
<dbReference type="GO" id="GO:0009888">
    <property type="term" value="P:tissue development"/>
    <property type="evidence" value="ECO:0007669"/>
    <property type="project" value="TreeGrafter"/>
</dbReference>
<evidence type="ECO:0000259" key="11">
    <source>
        <dbReference type="PROSITE" id="PS51115"/>
    </source>
</evidence>
<keyword evidence="3 6" id="KW-1015">Disulfide bond</keyword>
<dbReference type="InterPro" id="IPR008211">
    <property type="entry name" value="Laminin_N"/>
</dbReference>
<dbReference type="SMART" id="SM00136">
    <property type="entry name" value="LamNT"/>
    <property type="match status" value="1"/>
</dbReference>
<dbReference type="Pfam" id="PF00055">
    <property type="entry name" value="Laminin_N"/>
    <property type="match status" value="1"/>
</dbReference>
<feature type="disulfide bond" evidence="6">
    <location>
        <begin position="949"/>
        <end position="961"/>
    </location>
</feature>
<feature type="disulfide bond" evidence="6">
    <location>
        <begin position="970"/>
        <end position="979"/>
    </location>
</feature>
<dbReference type="PROSITE" id="PS51117">
    <property type="entry name" value="LAMININ_NTER"/>
    <property type="match status" value="1"/>
</dbReference>
<dbReference type="PROSITE" id="PS50027">
    <property type="entry name" value="EGF_LAM_2"/>
    <property type="match status" value="7"/>
</dbReference>
<feature type="domain" description="Laminin EGF-like" evidence="10">
    <location>
        <begin position="453"/>
        <end position="505"/>
    </location>
</feature>
<dbReference type="FunFam" id="2.10.25.10:FF:000166">
    <property type="entry name" value="laminin subunit gamma-1"/>
    <property type="match status" value="1"/>
</dbReference>
<evidence type="ECO:0000313" key="14">
    <source>
        <dbReference type="Proteomes" id="UP000092445"/>
    </source>
</evidence>
<feature type="domain" description="Laminin EGF-like" evidence="10">
    <location>
        <begin position="406"/>
        <end position="452"/>
    </location>
</feature>
<dbReference type="InterPro" id="IPR000034">
    <property type="entry name" value="Laminin_IV"/>
</dbReference>
<dbReference type="SMART" id="SM00281">
    <property type="entry name" value="LamB"/>
    <property type="match status" value="1"/>
</dbReference>
<evidence type="ECO:0000256" key="8">
    <source>
        <dbReference type="SAM" id="MobiDB-lite"/>
    </source>
</evidence>
<feature type="domain" description="Laminin EGF-like" evidence="10">
    <location>
        <begin position="840"/>
        <end position="894"/>
    </location>
</feature>
<dbReference type="GO" id="GO:0009887">
    <property type="term" value="P:animal organ morphogenesis"/>
    <property type="evidence" value="ECO:0007669"/>
    <property type="project" value="TreeGrafter"/>
</dbReference>
<feature type="domain" description="Laminin EGF-like" evidence="10">
    <location>
        <begin position="737"/>
        <end position="785"/>
    </location>
</feature>
<feature type="disulfide bond" evidence="6">
    <location>
        <begin position="476"/>
        <end position="485"/>
    </location>
</feature>
<keyword evidence="14" id="KW-1185">Reference proteome</keyword>
<evidence type="ECO:0000256" key="3">
    <source>
        <dbReference type="ARBA" id="ARBA00023157"/>
    </source>
</evidence>
<keyword evidence="2" id="KW-0677">Repeat</keyword>
<dbReference type="SMART" id="SM00180">
    <property type="entry name" value="EGF_Lam"/>
    <property type="match status" value="11"/>
</dbReference>
<evidence type="ECO:0000256" key="2">
    <source>
        <dbReference type="ARBA" id="ARBA00022737"/>
    </source>
</evidence>
<feature type="coiled-coil region" evidence="7">
    <location>
        <begin position="1302"/>
        <end position="1329"/>
    </location>
</feature>
<feature type="coiled-coil region" evidence="7">
    <location>
        <begin position="1362"/>
        <end position="1389"/>
    </location>
</feature>
<feature type="coiled-coil region" evidence="7">
    <location>
        <begin position="1143"/>
        <end position="1177"/>
    </location>
</feature>
<proteinExistence type="predicted"/>
<evidence type="ECO:0000256" key="1">
    <source>
        <dbReference type="ARBA" id="ARBA00022729"/>
    </source>
</evidence>
<feature type="domain" description="Laminin EGF-like" evidence="10">
    <location>
        <begin position="997"/>
        <end position="1042"/>
    </location>
</feature>
<evidence type="ECO:0000256" key="7">
    <source>
        <dbReference type="SAM" id="Coils"/>
    </source>
</evidence>
<dbReference type="PANTHER" id="PTHR10574">
    <property type="entry name" value="NETRIN/LAMININ-RELATED"/>
    <property type="match status" value="1"/>
</dbReference>
<dbReference type="STRING" id="7398.A0A1A9ZKJ3"/>
<dbReference type="FunFam" id="2.10.25.10:FF:000105">
    <property type="entry name" value="laminin subunit gamma-1"/>
    <property type="match status" value="2"/>
</dbReference>
<dbReference type="PANTHER" id="PTHR10574:SF435">
    <property type="entry name" value="LAMININ SUBUNIT GAMMA-1"/>
    <property type="match status" value="1"/>
</dbReference>
<dbReference type="Gene3D" id="2.10.25.10">
    <property type="entry name" value="Laminin"/>
    <property type="match status" value="10"/>
</dbReference>
<dbReference type="InterPro" id="IPR050440">
    <property type="entry name" value="Laminin/Netrin_ECM"/>
</dbReference>